<dbReference type="Pfam" id="PF00175">
    <property type="entry name" value="NAD_binding_1"/>
    <property type="match status" value="1"/>
</dbReference>
<keyword evidence="5" id="KW-0349">Heme</keyword>
<evidence type="ECO:0000256" key="3">
    <source>
        <dbReference type="ARBA" id="ARBA00006401"/>
    </source>
</evidence>
<evidence type="ECO:0000256" key="12">
    <source>
        <dbReference type="ARBA" id="ARBA00023027"/>
    </source>
</evidence>
<dbReference type="AlphaFoldDB" id="A0A7W7ZJX1"/>
<proteinExistence type="inferred from homology"/>
<dbReference type="Pfam" id="PF00970">
    <property type="entry name" value="FAD_binding_6"/>
    <property type="match status" value="1"/>
</dbReference>
<evidence type="ECO:0000259" key="16">
    <source>
        <dbReference type="PROSITE" id="PS51384"/>
    </source>
</evidence>
<dbReference type="FunFam" id="3.40.50.80:FF:000010">
    <property type="entry name" value="Flavohemoprotein"/>
    <property type="match status" value="1"/>
</dbReference>
<dbReference type="Pfam" id="PF03475">
    <property type="entry name" value="YiiM_3-alpha"/>
    <property type="match status" value="1"/>
</dbReference>
<feature type="domain" description="MOSC" evidence="15">
    <location>
        <begin position="1"/>
        <end position="134"/>
    </location>
</feature>
<accession>A0A7W7ZJX1</accession>
<dbReference type="PRINTS" id="PR00409">
    <property type="entry name" value="PHDIOXRDTASE"/>
</dbReference>
<dbReference type="InterPro" id="IPR039261">
    <property type="entry name" value="FNR_nucleotide-bd"/>
</dbReference>
<gene>
    <name evidence="17" type="ORF">HDF16_005650</name>
</gene>
<comment type="cofactor">
    <cofactor evidence="2">
        <name>FAD</name>
        <dbReference type="ChEBI" id="CHEBI:57692"/>
    </cofactor>
</comment>
<dbReference type="InterPro" id="IPR001433">
    <property type="entry name" value="OxRdtase_FAD/NAD-bd"/>
</dbReference>
<dbReference type="InterPro" id="IPR005302">
    <property type="entry name" value="MoCF_Sase_C"/>
</dbReference>
<dbReference type="PROSITE" id="PS51384">
    <property type="entry name" value="FAD_FR"/>
    <property type="match status" value="1"/>
</dbReference>
<keyword evidence="8" id="KW-0274">FAD</keyword>
<dbReference type="GO" id="GO:0008941">
    <property type="term" value="F:nitric oxide dioxygenase NAD(P)H activity"/>
    <property type="evidence" value="ECO:0007669"/>
    <property type="project" value="UniProtKB-EC"/>
</dbReference>
<keyword evidence="6" id="KW-0285">Flavoprotein</keyword>
<dbReference type="Pfam" id="PF03473">
    <property type="entry name" value="MOSC"/>
    <property type="match status" value="1"/>
</dbReference>
<evidence type="ECO:0000256" key="2">
    <source>
        <dbReference type="ARBA" id="ARBA00001974"/>
    </source>
</evidence>
<dbReference type="SUPFAM" id="SSF50800">
    <property type="entry name" value="PK beta-barrel domain-like"/>
    <property type="match status" value="1"/>
</dbReference>
<dbReference type="InterPro" id="IPR017938">
    <property type="entry name" value="Riboflavin_synthase-like_b-brl"/>
</dbReference>
<reference evidence="17 18" key="1">
    <citation type="submission" date="2020-08" db="EMBL/GenBank/DDBJ databases">
        <title>Genomic Encyclopedia of Type Strains, Phase IV (KMG-V): Genome sequencing to study the core and pangenomes of soil and plant-associated prokaryotes.</title>
        <authorList>
            <person name="Whitman W."/>
        </authorList>
    </citation>
    <scope>NUCLEOTIDE SEQUENCE [LARGE SCALE GENOMIC DNA]</scope>
    <source>
        <strain evidence="17 18">M8UP14</strain>
    </source>
</reference>
<dbReference type="InterPro" id="IPR036010">
    <property type="entry name" value="2Fe-2S_ferredoxin-like_sf"/>
</dbReference>
<dbReference type="InterPro" id="IPR005163">
    <property type="entry name" value="Tri_helical_YiiM-like"/>
</dbReference>
<dbReference type="PANTHER" id="PTHR30212:SF2">
    <property type="entry name" value="PROTEIN YIIM"/>
    <property type="match status" value="1"/>
</dbReference>
<keyword evidence="12" id="KW-0520">NAD</keyword>
<evidence type="ECO:0000313" key="18">
    <source>
        <dbReference type="Proteomes" id="UP000540989"/>
    </source>
</evidence>
<evidence type="ECO:0000256" key="13">
    <source>
        <dbReference type="ARBA" id="ARBA00048649"/>
    </source>
</evidence>
<evidence type="ECO:0000256" key="5">
    <source>
        <dbReference type="ARBA" id="ARBA00022617"/>
    </source>
</evidence>
<dbReference type="InterPro" id="IPR017927">
    <property type="entry name" value="FAD-bd_FR_type"/>
</dbReference>
<name>A0A7W7ZJX1_9BACT</name>
<evidence type="ECO:0000256" key="8">
    <source>
        <dbReference type="ARBA" id="ARBA00022827"/>
    </source>
</evidence>
<evidence type="ECO:0000256" key="14">
    <source>
        <dbReference type="ARBA" id="ARBA00049433"/>
    </source>
</evidence>
<dbReference type="InterPro" id="IPR008333">
    <property type="entry name" value="Cbr1-like_FAD-bd_dom"/>
</dbReference>
<evidence type="ECO:0000256" key="1">
    <source>
        <dbReference type="ARBA" id="ARBA00001970"/>
    </source>
</evidence>
<dbReference type="GO" id="GO:0051536">
    <property type="term" value="F:iron-sulfur cluster binding"/>
    <property type="evidence" value="ECO:0007669"/>
    <property type="project" value="InterPro"/>
</dbReference>
<evidence type="ECO:0000256" key="10">
    <source>
        <dbReference type="ARBA" id="ARBA00023002"/>
    </source>
</evidence>
<sequence length="552" mass="60199">MPGRVMARRLNLDGDGQGDLAGHGGEHRAVMVYQIDSYRHWEEHLQRHGFEYGQFGENLTVEGLADDEVCIGDRYRIGAALFEVTQPRVTCYRVGIRMNEPRMPSLLVSHRRPGFYCRIIEEGEIGAGDNIVKVADGPEHVTVAEVDALLYLPSHPRDQLERAFRVPSLSEGWKGSLRALLEASDQGGNAGLVAPTPAPAWSGFRTLRVAEVRRESDHVRSFVLEAEDRSPLPTALAGQFLVFRIQPQGHPSPIVRSYSMSGPPGAGTYRISVKRDSGPGSQYFHDSVKAGDSLQVSAPRGSFTLAQSARPVVLLSAGIGATPVLSMLHELMMRADPAREIWWCYGARNSREHPFADEVRETLENHSKSRSFVVYSAPEERDRVGVDYDAAGHLRLSSLQETGVPQEADFYLCGPEAFLDEMSSALKAWEIPSSRIHSEAFGAGPAMTPGIAAAPTKTPHPPPGDAGAGPAVSFIRSGLTVPWDLRFASLLEFAEACDVPVRWSCRVGVCHNCQTGTISGSVKYDPEPLDRPGEGDVLICCATPLSKIELDL</sequence>
<organism evidence="17 18">
    <name type="scientific">Granulicella aggregans</name>
    <dbReference type="NCBI Taxonomy" id="474949"/>
    <lineage>
        <taxon>Bacteria</taxon>
        <taxon>Pseudomonadati</taxon>
        <taxon>Acidobacteriota</taxon>
        <taxon>Terriglobia</taxon>
        <taxon>Terriglobales</taxon>
        <taxon>Acidobacteriaceae</taxon>
        <taxon>Granulicella</taxon>
    </lineage>
</organism>
<evidence type="ECO:0000259" key="15">
    <source>
        <dbReference type="PROSITE" id="PS51340"/>
    </source>
</evidence>
<dbReference type="InterPro" id="IPR012675">
    <property type="entry name" value="Beta-grasp_dom_sf"/>
</dbReference>
<dbReference type="GO" id="GO:0030151">
    <property type="term" value="F:molybdenum ion binding"/>
    <property type="evidence" value="ECO:0007669"/>
    <property type="project" value="InterPro"/>
</dbReference>
<dbReference type="CDD" id="cd00207">
    <property type="entry name" value="fer2"/>
    <property type="match status" value="1"/>
</dbReference>
<evidence type="ECO:0000256" key="7">
    <source>
        <dbReference type="ARBA" id="ARBA00022723"/>
    </source>
</evidence>
<comment type="catalytic activity">
    <reaction evidence="14">
        <text>2 nitric oxide + NADPH + 2 O2 = 2 nitrate + NADP(+) + H(+)</text>
        <dbReference type="Rhea" id="RHEA:19465"/>
        <dbReference type="ChEBI" id="CHEBI:15378"/>
        <dbReference type="ChEBI" id="CHEBI:15379"/>
        <dbReference type="ChEBI" id="CHEBI:16480"/>
        <dbReference type="ChEBI" id="CHEBI:17632"/>
        <dbReference type="ChEBI" id="CHEBI:57783"/>
        <dbReference type="ChEBI" id="CHEBI:58349"/>
        <dbReference type="EC" id="1.14.12.17"/>
    </reaction>
</comment>
<dbReference type="RefSeq" id="WP_348641446.1">
    <property type="nucleotide sequence ID" value="NZ_JACHIP010000022.1"/>
</dbReference>
<feature type="domain" description="FAD-binding FR-type" evidence="16">
    <location>
        <begin position="202"/>
        <end position="306"/>
    </location>
</feature>
<dbReference type="Gene3D" id="2.40.33.20">
    <property type="entry name" value="PK beta-barrel domain-like"/>
    <property type="match status" value="1"/>
</dbReference>
<dbReference type="SUPFAM" id="SSF52343">
    <property type="entry name" value="Ferredoxin reductase-like, C-terminal NADP-linked domain"/>
    <property type="match status" value="1"/>
</dbReference>
<keyword evidence="9" id="KW-0521">NADP</keyword>
<dbReference type="InterPro" id="IPR011037">
    <property type="entry name" value="Pyrv_Knase-like_insert_dom_sf"/>
</dbReference>
<dbReference type="Gene3D" id="3.40.50.80">
    <property type="entry name" value="Nucleotide-binding domain of ferredoxin-NADP reductase (FNR) module"/>
    <property type="match status" value="1"/>
</dbReference>
<dbReference type="Gene3D" id="2.40.30.10">
    <property type="entry name" value="Translation factors"/>
    <property type="match status" value="1"/>
</dbReference>
<dbReference type="CDD" id="cd06184">
    <property type="entry name" value="flavohem_like_fad_nad_binding"/>
    <property type="match status" value="1"/>
</dbReference>
<comment type="similarity">
    <text evidence="3">In the C-terminal section; belongs to the flavoprotein pyridine nucleotide cytochrome reductase family.</text>
</comment>
<comment type="caution">
    <text evidence="17">The sequence shown here is derived from an EMBL/GenBank/DDBJ whole genome shotgun (WGS) entry which is preliminary data.</text>
</comment>
<dbReference type="Gene3D" id="3.10.20.30">
    <property type="match status" value="1"/>
</dbReference>
<evidence type="ECO:0000313" key="17">
    <source>
        <dbReference type="EMBL" id="MBB5060914.1"/>
    </source>
</evidence>
<dbReference type="PROSITE" id="PS51340">
    <property type="entry name" value="MOSC"/>
    <property type="match status" value="1"/>
</dbReference>
<dbReference type="EMBL" id="JACHIP010000022">
    <property type="protein sequence ID" value="MBB5060914.1"/>
    <property type="molecule type" value="Genomic_DNA"/>
</dbReference>
<keyword evidence="10" id="KW-0560">Oxidoreductase</keyword>
<dbReference type="InterPro" id="IPR052353">
    <property type="entry name" value="Benzoxazolinone_Detox_Enz"/>
</dbReference>
<keyword evidence="18" id="KW-1185">Reference proteome</keyword>
<evidence type="ECO:0000256" key="11">
    <source>
        <dbReference type="ARBA" id="ARBA00023004"/>
    </source>
</evidence>
<dbReference type="Pfam" id="PF00111">
    <property type="entry name" value="Fer2"/>
    <property type="match status" value="1"/>
</dbReference>
<dbReference type="SUPFAM" id="SSF63380">
    <property type="entry name" value="Riboflavin synthase domain-like"/>
    <property type="match status" value="1"/>
</dbReference>
<dbReference type="EC" id="1.14.12.17" evidence="4"/>
<evidence type="ECO:0000256" key="6">
    <source>
        <dbReference type="ARBA" id="ARBA00022630"/>
    </source>
</evidence>
<comment type="catalytic activity">
    <reaction evidence="13">
        <text>2 nitric oxide + NADH + 2 O2 = 2 nitrate + NAD(+) + H(+)</text>
        <dbReference type="Rhea" id="RHEA:19469"/>
        <dbReference type="ChEBI" id="CHEBI:15378"/>
        <dbReference type="ChEBI" id="CHEBI:15379"/>
        <dbReference type="ChEBI" id="CHEBI:16480"/>
        <dbReference type="ChEBI" id="CHEBI:17632"/>
        <dbReference type="ChEBI" id="CHEBI:57540"/>
        <dbReference type="ChEBI" id="CHEBI:57945"/>
        <dbReference type="EC" id="1.14.12.17"/>
    </reaction>
</comment>
<evidence type="ECO:0000256" key="9">
    <source>
        <dbReference type="ARBA" id="ARBA00022857"/>
    </source>
</evidence>
<comment type="cofactor">
    <cofactor evidence="1">
        <name>heme b</name>
        <dbReference type="ChEBI" id="CHEBI:60344"/>
    </cofactor>
</comment>
<protein>
    <recommendedName>
        <fullName evidence="4">nitric oxide dioxygenase</fullName>
        <ecNumber evidence="4">1.14.12.17</ecNumber>
    </recommendedName>
</protein>
<dbReference type="Proteomes" id="UP000540989">
    <property type="component" value="Unassembled WGS sequence"/>
</dbReference>
<dbReference type="PANTHER" id="PTHR30212">
    <property type="entry name" value="PROTEIN YIIM"/>
    <property type="match status" value="1"/>
</dbReference>
<keyword evidence="7" id="KW-0479">Metal-binding</keyword>
<evidence type="ECO:0000256" key="4">
    <source>
        <dbReference type="ARBA" id="ARBA00012229"/>
    </source>
</evidence>
<keyword evidence="11" id="KW-0408">Iron</keyword>
<dbReference type="InterPro" id="IPR001041">
    <property type="entry name" value="2Fe-2S_ferredoxin-type"/>
</dbReference>
<dbReference type="SUPFAM" id="SSF54292">
    <property type="entry name" value="2Fe-2S ferredoxin-like"/>
    <property type="match status" value="1"/>
</dbReference>
<dbReference type="GO" id="GO:0030170">
    <property type="term" value="F:pyridoxal phosphate binding"/>
    <property type="evidence" value="ECO:0007669"/>
    <property type="project" value="InterPro"/>
</dbReference>